<gene>
    <name evidence="1" type="ORF">ENM66_00895</name>
</gene>
<accession>A0A7J3Z5A9</accession>
<dbReference type="InterPro" id="IPR038071">
    <property type="entry name" value="UROD/MetE-like_sf"/>
</dbReference>
<dbReference type="SUPFAM" id="SSF51726">
    <property type="entry name" value="UROD/MetE-like"/>
    <property type="match status" value="1"/>
</dbReference>
<protein>
    <recommendedName>
        <fullName evidence="2">Uroporphyrinogen decarboxylase (URO-D) domain-containing protein</fullName>
    </recommendedName>
</protein>
<comment type="caution">
    <text evidence="1">The sequence shown here is derived from an EMBL/GenBank/DDBJ whole genome shotgun (WGS) entry which is preliminary data.</text>
</comment>
<evidence type="ECO:0000313" key="1">
    <source>
        <dbReference type="EMBL" id="HHQ49898.1"/>
    </source>
</evidence>
<organism evidence="1">
    <name type="scientific">Ignisphaera aggregans</name>
    <dbReference type="NCBI Taxonomy" id="334771"/>
    <lineage>
        <taxon>Archaea</taxon>
        <taxon>Thermoproteota</taxon>
        <taxon>Thermoprotei</taxon>
        <taxon>Desulfurococcales</taxon>
        <taxon>Desulfurococcaceae</taxon>
        <taxon>Ignisphaera</taxon>
    </lineage>
</organism>
<sequence>MSLYYESKASSQLLRERKERLERAYLNKRPGRVPFTLFPSVAWAAKFAGVTAADLCFRYDVMVDVGVKMVNAFNVDGVDSAPLFLPALDLSLMIIAFADYPDTAMNFSFLTGPMHDILRDRYSRWPGRELPPDAEPQFRGGEFMKPEEYRYLAEKPTEFLSEVVIPRVFEALSKPSSPQAYTAWIKAGMEVQKYLDASMRIGVESSKAFPTFPMAFSVKPLDYISDHLRHPTNIMVDLYRRPDEVMRAVEVITDITIKFQHKVIPPLVDMAQKVFGTPIVMAGFPLHLNSMLSPKMHNEYY</sequence>
<dbReference type="Gene3D" id="3.20.20.210">
    <property type="match status" value="1"/>
</dbReference>
<proteinExistence type="predicted"/>
<dbReference type="AlphaFoldDB" id="A0A7J3Z5A9"/>
<reference evidence="1" key="1">
    <citation type="journal article" date="2020" name="mSystems">
        <title>Genome- and Community-Level Interaction Insights into Carbon Utilization and Element Cycling Functions of Hydrothermarchaeota in Hydrothermal Sediment.</title>
        <authorList>
            <person name="Zhou Z."/>
            <person name="Liu Y."/>
            <person name="Xu W."/>
            <person name="Pan J."/>
            <person name="Luo Z.H."/>
            <person name="Li M."/>
        </authorList>
    </citation>
    <scope>NUCLEOTIDE SEQUENCE [LARGE SCALE GENOMIC DNA]</scope>
    <source>
        <strain evidence="1">SpSt-1105</strain>
    </source>
</reference>
<name>A0A7J3Z5A9_9CREN</name>
<dbReference type="EMBL" id="DRYQ01000013">
    <property type="protein sequence ID" value="HHQ49898.1"/>
    <property type="molecule type" value="Genomic_DNA"/>
</dbReference>
<evidence type="ECO:0008006" key="2">
    <source>
        <dbReference type="Google" id="ProtNLM"/>
    </source>
</evidence>